<sequence>MIQKLLIILLFSIVVSATYAQEVTIYTPENNLTDQFVASLCDAARNPPPSDQLAPSKLELLIIQAAGTEFQAEDQAAKSLEWHKKYAEQCYCSQTEKFEKGGILRQVVQSNFREFANIVGPNNRLSLYLEFKDPHDGMTILEYINNKRISIEKAHDDKRFEFQQDEEWRNIMFFYFLFSEFSIN</sequence>
<evidence type="ECO:0000256" key="1">
    <source>
        <dbReference type="SAM" id="SignalP"/>
    </source>
</evidence>
<organism evidence="2 3">
    <name type="scientific">Fulvivirga lutea</name>
    <dbReference type="NCBI Taxonomy" id="2810512"/>
    <lineage>
        <taxon>Bacteria</taxon>
        <taxon>Pseudomonadati</taxon>
        <taxon>Bacteroidota</taxon>
        <taxon>Cytophagia</taxon>
        <taxon>Cytophagales</taxon>
        <taxon>Fulvivirgaceae</taxon>
        <taxon>Fulvivirga</taxon>
    </lineage>
</organism>
<evidence type="ECO:0000313" key="2">
    <source>
        <dbReference type="EMBL" id="QSE96933.1"/>
    </source>
</evidence>
<accession>A0A974WKA4</accession>
<proteinExistence type="predicted"/>
<feature type="signal peptide" evidence="1">
    <location>
        <begin position="1"/>
        <end position="20"/>
    </location>
</feature>
<dbReference type="EMBL" id="CP070608">
    <property type="protein sequence ID" value="QSE96933.1"/>
    <property type="molecule type" value="Genomic_DNA"/>
</dbReference>
<dbReference type="AlphaFoldDB" id="A0A974WKA4"/>
<keyword evidence="1" id="KW-0732">Signal</keyword>
<reference evidence="2" key="1">
    <citation type="submission" date="2021-02" db="EMBL/GenBank/DDBJ databases">
        <title>Fulvivirga sp. S481 isolated from sea water.</title>
        <authorList>
            <person name="Bae S.S."/>
            <person name="Baek K."/>
        </authorList>
    </citation>
    <scope>NUCLEOTIDE SEQUENCE</scope>
    <source>
        <strain evidence="2">S481</strain>
    </source>
</reference>
<protein>
    <submittedName>
        <fullName evidence="2">Uncharacterized protein</fullName>
    </submittedName>
</protein>
<feature type="chain" id="PRO_5037240765" evidence="1">
    <location>
        <begin position="21"/>
        <end position="184"/>
    </location>
</feature>
<evidence type="ECO:0000313" key="3">
    <source>
        <dbReference type="Proteomes" id="UP000662783"/>
    </source>
</evidence>
<keyword evidence="3" id="KW-1185">Reference proteome</keyword>
<name>A0A974WKA4_9BACT</name>
<dbReference type="Proteomes" id="UP000662783">
    <property type="component" value="Chromosome"/>
</dbReference>
<dbReference type="RefSeq" id="WP_205721447.1">
    <property type="nucleotide sequence ID" value="NZ_CP070608.1"/>
</dbReference>
<gene>
    <name evidence="2" type="ORF">JR347_15230</name>
</gene>
<dbReference type="KEGG" id="fuv:JR347_15230"/>